<keyword evidence="7" id="KW-1185">Reference proteome</keyword>
<accession>A0ABX1JMG8</accession>
<comment type="caution">
    <text evidence="6">The sequence shown here is derived from an EMBL/GenBank/DDBJ whole genome shotgun (WGS) entry which is preliminary data.</text>
</comment>
<dbReference type="PANTHER" id="PTHR42780:SF1">
    <property type="entry name" value="ISOLEUCINE--TRNA LIGASE, CYTOPLASMIC"/>
    <property type="match status" value="1"/>
</dbReference>
<evidence type="ECO:0000256" key="2">
    <source>
        <dbReference type="ARBA" id="ARBA00022741"/>
    </source>
</evidence>
<evidence type="ECO:0000256" key="3">
    <source>
        <dbReference type="ARBA" id="ARBA00022840"/>
    </source>
</evidence>
<feature type="non-terminal residue" evidence="6">
    <location>
        <position position="145"/>
    </location>
</feature>
<sequence>GLHYQPLWDYYADTEKWGTQNAWRILADDYVTTTDGTGLVHQASAFGEDDQRVCEANGIPVIVSVDEGAKFLPTFAQGPLAEIAGLQVFEANKPIPRVPKAGGRLLRQASYEHSYPHCWRCRTPLIYRAISSWYVEVTKFKDRMV</sequence>
<dbReference type="SUPFAM" id="SSF50677">
    <property type="entry name" value="ValRS/IleRS/LeuRS editing domain"/>
    <property type="match status" value="1"/>
</dbReference>
<keyword evidence="3" id="KW-0067">ATP-binding</keyword>
<dbReference type="Proteomes" id="UP000523795">
    <property type="component" value="Unassembled WGS sequence"/>
</dbReference>
<feature type="non-terminal residue" evidence="6">
    <location>
        <position position="1"/>
    </location>
</feature>
<keyword evidence="5" id="KW-0030">Aminoacyl-tRNA synthetase</keyword>
<protein>
    <submittedName>
        <fullName evidence="6">Class I tRNA ligase family protein</fullName>
    </submittedName>
</protein>
<dbReference type="SUPFAM" id="SSF52374">
    <property type="entry name" value="Nucleotidylyl transferase"/>
    <property type="match status" value="1"/>
</dbReference>
<dbReference type="InterPro" id="IPR023586">
    <property type="entry name" value="Ile-tRNA-ligase_type2"/>
</dbReference>
<keyword evidence="2" id="KW-0547">Nucleotide-binding</keyword>
<dbReference type="Gene3D" id="3.90.740.10">
    <property type="entry name" value="Valyl/Leucyl/Isoleucyl-tRNA synthetase, editing domain"/>
    <property type="match status" value="1"/>
</dbReference>
<keyword evidence="4" id="KW-0648">Protein biosynthesis</keyword>
<evidence type="ECO:0000313" key="7">
    <source>
        <dbReference type="Proteomes" id="UP000523795"/>
    </source>
</evidence>
<reference evidence="6 7" key="1">
    <citation type="submission" date="2020-04" db="EMBL/GenBank/DDBJ databases">
        <authorList>
            <person name="Liu S."/>
        </authorList>
    </citation>
    <scope>NUCLEOTIDE SEQUENCE [LARGE SCALE GENOMIC DNA]</scope>
    <source>
        <strain evidence="6 7">CGMCC 1.15091</strain>
    </source>
</reference>
<dbReference type="InterPro" id="IPR009008">
    <property type="entry name" value="Val/Leu/Ile-tRNA-synth_edit"/>
</dbReference>
<name>A0ABX1JMG8_9MICC</name>
<organism evidence="6 7">
    <name type="scientific">Arthrobacter deserti</name>
    <dbReference type="NCBI Taxonomy" id="1742687"/>
    <lineage>
        <taxon>Bacteria</taxon>
        <taxon>Bacillati</taxon>
        <taxon>Actinomycetota</taxon>
        <taxon>Actinomycetes</taxon>
        <taxon>Micrococcales</taxon>
        <taxon>Micrococcaceae</taxon>
        <taxon>Arthrobacter</taxon>
    </lineage>
</organism>
<evidence type="ECO:0000313" key="6">
    <source>
        <dbReference type="EMBL" id="NKX50499.1"/>
    </source>
</evidence>
<evidence type="ECO:0000256" key="1">
    <source>
        <dbReference type="ARBA" id="ARBA00022598"/>
    </source>
</evidence>
<dbReference type="GO" id="GO:0016874">
    <property type="term" value="F:ligase activity"/>
    <property type="evidence" value="ECO:0007669"/>
    <property type="project" value="UniProtKB-KW"/>
</dbReference>
<evidence type="ECO:0000256" key="5">
    <source>
        <dbReference type="ARBA" id="ARBA00023146"/>
    </source>
</evidence>
<dbReference type="EMBL" id="JAAZSR010000097">
    <property type="protein sequence ID" value="NKX50499.1"/>
    <property type="molecule type" value="Genomic_DNA"/>
</dbReference>
<evidence type="ECO:0000256" key="4">
    <source>
        <dbReference type="ARBA" id="ARBA00022917"/>
    </source>
</evidence>
<proteinExistence type="predicted"/>
<gene>
    <name evidence="6" type="ORF">HER39_07945</name>
</gene>
<keyword evidence="1 6" id="KW-0436">Ligase</keyword>
<dbReference type="PANTHER" id="PTHR42780">
    <property type="entry name" value="SOLEUCYL-TRNA SYNTHETASE"/>
    <property type="match status" value="1"/>
</dbReference>